<keyword evidence="12" id="KW-0479">Metal-binding</keyword>
<protein>
    <recommendedName>
        <fullName evidence="13">alpha-1,2-Mannosidase</fullName>
        <ecNumber evidence="13">3.2.1.-</ecNumber>
    </recommendedName>
</protein>
<dbReference type="InterPro" id="IPR036224">
    <property type="entry name" value="GINS_bundle-like_dom_sf"/>
</dbReference>
<dbReference type="Pfam" id="PF05916">
    <property type="entry name" value="Sld5"/>
    <property type="match status" value="1"/>
</dbReference>
<dbReference type="GO" id="GO:0005634">
    <property type="term" value="C:nucleus"/>
    <property type="evidence" value="ECO:0007669"/>
    <property type="project" value="UniProtKB-SubCell"/>
</dbReference>
<feature type="region of interest" description="Disordered" evidence="14">
    <location>
        <begin position="934"/>
        <end position="971"/>
    </location>
</feature>
<evidence type="ECO:0000313" key="18">
    <source>
        <dbReference type="Proteomes" id="UP000007796"/>
    </source>
</evidence>
<dbReference type="FunCoup" id="F0X885">
    <property type="interactions" value="83"/>
</dbReference>
<dbReference type="Pfam" id="PF25005">
    <property type="entry name" value="PSF2_N"/>
    <property type="match status" value="1"/>
</dbReference>
<comment type="subcellular location">
    <subcellularLocation>
        <location evidence="2">Nucleus</location>
    </subcellularLocation>
</comment>
<dbReference type="InterPro" id="IPR012341">
    <property type="entry name" value="6hp_glycosidase-like_sf"/>
</dbReference>
<evidence type="ECO:0000256" key="3">
    <source>
        <dbReference type="ARBA" id="ARBA00004922"/>
    </source>
</evidence>
<dbReference type="eggNOG" id="KOG4071">
    <property type="taxonomic scope" value="Eukaryota"/>
</dbReference>
<evidence type="ECO:0000259" key="15">
    <source>
        <dbReference type="Pfam" id="PF05916"/>
    </source>
</evidence>
<evidence type="ECO:0000256" key="5">
    <source>
        <dbReference type="ARBA" id="ARBA00010565"/>
    </source>
</evidence>
<evidence type="ECO:0000256" key="4">
    <source>
        <dbReference type="ARBA" id="ARBA00007658"/>
    </source>
</evidence>
<feature type="region of interest" description="Disordered" evidence="14">
    <location>
        <begin position="36"/>
        <end position="88"/>
    </location>
</feature>
<comment type="cofactor">
    <cofactor evidence="1 12">
        <name>Ca(2+)</name>
        <dbReference type="ChEBI" id="CHEBI:29108"/>
    </cofactor>
</comment>
<dbReference type="CDD" id="cd11712">
    <property type="entry name" value="GINS_A_psf2"/>
    <property type="match status" value="1"/>
</dbReference>
<dbReference type="GO" id="GO:0005783">
    <property type="term" value="C:endoplasmic reticulum"/>
    <property type="evidence" value="ECO:0007669"/>
    <property type="project" value="TreeGrafter"/>
</dbReference>
<dbReference type="STRING" id="655863.F0X885"/>
<dbReference type="InterPro" id="IPR021151">
    <property type="entry name" value="GINS_A"/>
</dbReference>
<feature type="active site" evidence="11">
    <location>
        <position position="365"/>
    </location>
</feature>
<name>F0X885_GROCL</name>
<dbReference type="EC" id="3.2.1.-" evidence="13"/>
<feature type="compositionally biased region" description="Basic residues" evidence="14">
    <location>
        <begin position="623"/>
        <end position="640"/>
    </location>
</feature>
<comment type="pathway">
    <text evidence="3">Protein modification; protein glycosylation.</text>
</comment>
<dbReference type="RefSeq" id="XP_014174861.1">
    <property type="nucleotide sequence ID" value="XM_014319386.1"/>
</dbReference>
<dbReference type="Gene3D" id="1.50.10.10">
    <property type="match status" value="1"/>
</dbReference>
<dbReference type="Proteomes" id="UP000007796">
    <property type="component" value="Unassembled WGS sequence"/>
</dbReference>
<keyword evidence="10" id="KW-0539">Nucleus</keyword>
<evidence type="ECO:0000256" key="11">
    <source>
        <dbReference type="PIRSR" id="PIRSR601382-1"/>
    </source>
</evidence>
<dbReference type="eggNOG" id="KOG2431">
    <property type="taxonomic scope" value="Eukaryota"/>
</dbReference>
<keyword evidence="13" id="KW-0326">Glycosidase</keyword>
<evidence type="ECO:0000256" key="13">
    <source>
        <dbReference type="RuleBase" id="RU361193"/>
    </source>
</evidence>
<dbReference type="PANTHER" id="PTHR11742:SF49">
    <property type="entry name" value="ALPHA-1,2-MANNOSIDASE"/>
    <property type="match status" value="1"/>
</dbReference>
<evidence type="ECO:0000256" key="8">
    <source>
        <dbReference type="ARBA" id="ARBA00022829"/>
    </source>
</evidence>
<dbReference type="InterPro" id="IPR001382">
    <property type="entry name" value="Glyco_hydro_47"/>
</dbReference>
<accession>F0X885</accession>
<keyword evidence="12" id="KW-0106">Calcium</keyword>
<comment type="similarity">
    <text evidence="4 13">Belongs to the glycosyl hydrolase 47 family.</text>
</comment>
<keyword evidence="7 13" id="KW-0378">Hydrolase</keyword>
<evidence type="ECO:0000256" key="2">
    <source>
        <dbReference type="ARBA" id="ARBA00004123"/>
    </source>
</evidence>
<dbReference type="GO" id="GO:0036503">
    <property type="term" value="P:ERAD pathway"/>
    <property type="evidence" value="ECO:0007669"/>
    <property type="project" value="UniProtKB-ARBA"/>
</dbReference>
<dbReference type="GeneID" id="25976549"/>
<proteinExistence type="inferred from homology"/>
<dbReference type="InterPro" id="IPR036026">
    <property type="entry name" value="Seven-hairpin_glycosidases"/>
</dbReference>
<feature type="compositionally biased region" description="Acidic residues" evidence="14">
    <location>
        <begin position="959"/>
        <end position="971"/>
    </location>
</feature>
<evidence type="ECO:0000313" key="17">
    <source>
        <dbReference type="EMBL" id="EFX05379.1"/>
    </source>
</evidence>
<dbReference type="Pfam" id="PF01532">
    <property type="entry name" value="Glyco_hydro_47"/>
    <property type="match status" value="1"/>
</dbReference>
<dbReference type="GO" id="GO:0016020">
    <property type="term" value="C:membrane"/>
    <property type="evidence" value="ECO:0007669"/>
    <property type="project" value="InterPro"/>
</dbReference>
<dbReference type="GO" id="GO:0007059">
    <property type="term" value="P:chromosome segregation"/>
    <property type="evidence" value="ECO:0007669"/>
    <property type="project" value="UniProtKB-KW"/>
</dbReference>
<sequence length="971" mass="106444">MATRWNRRRLVATFVVIGVISLLYLQHDSGALAPWDVPPSDIRPPGPPIPPTQEQPAPTPYVPGPPTPPPLAPPPSPPAQAASPPPVVSSGKFHWSTLKLHYPIAPEQIKPLPSASPEMLRAIPKIQYEFGAETAEAKRVRLERLAYVKANFTHAWTGYKTQAWLKDEVRPIKGGGVERFGGWAATLVDSLDTLWIMGLTSEFEEAVAAIDKIDFTTSTEEEVNVFETTIRYLGGFLAAYDLSGGKYPSLLQKAVELGDMLYVAFDTPNHVPIARWKYGEARKGVSQKASRMALVSEPGSLSMEFTRLSQLSGNAKYYDAVQRVMDLFADQQDRTFIPGLWPVTVNTEQGDFTGGSGFTIGGMADSLYEYLPKEHLMLGGASDQYRTMYLKALAAMDANLFFRPRTKSARPMLFPGDKTVGRNIVAAQVATDMETARQLVEGCLWGYENAPNGIMPEIMEVSPCPRAEAECVWSDKDWYGDVRRKSRLASTTKDKDGAVDVAAIVEAENLRPGIARYDDTRYILRPEAIESIFVLYRLTGEATLLDRAWAMFEAIVRTTTTPIAHAALKDCTQTDPRASMVDSMESFWLAETLKYFYLLYASPDLVSLDEYVLNTEAHPLRRPRARSYKQRTATNHRHPPAHSQPHATPTPPRWTRRDVFQWTLSPSAHLLTLFLHHAVILAAMALPLPPGITPAEVSFLCEMELVTVVPRQRLDPIHLLGGDTPPLRPPHRAVLPLWLALLLKRQRRASIVAPPWLHPSSLQELVRIETVGSSSSNNNNNNNNSGGTEDASMFAPPPPPPRRADGRGGAHAYGPTVSPPFLPSATADAPAGYLPYHWLELAEILLAHAPDDLPAPPGDVRGLLRDLAEARAAKVRQLAVAAAVASTGTSAHLASSSQLDSPPLVNLRGIGAMELAESRGLVTAVHNGVRRLGAAAEASRRDDDEAQLGDGSHRPGGQDYDDDDEDEDMGI</sequence>
<feature type="compositionally biased region" description="Pro residues" evidence="14">
    <location>
        <begin position="41"/>
        <end position="87"/>
    </location>
</feature>
<feature type="active site" description="Proton donor" evidence="11">
    <location>
        <position position="227"/>
    </location>
</feature>
<dbReference type="Gene3D" id="3.40.5.50">
    <property type="match status" value="1"/>
</dbReference>
<dbReference type="HOGENOM" id="CLU_305440_0_0_1"/>
<feature type="compositionally biased region" description="Low complexity" evidence="14">
    <location>
        <begin position="773"/>
        <end position="785"/>
    </location>
</feature>
<feature type="region of interest" description="Disordered" evidence="14">
    <location>
        <begin position="623"/>
        <end position="653"/>
    </location>
</feature>
<evidence type="ECO:0000256" key="9">
    <source>
        <dbReference type="ARBA" id="ARBA00023157"/>
    </source>
</evidence>
<dbReference type="Gene3D" id="1.20.58.1020">
    <property type="match status" value="1"/>
</dbReference>
<feature type="active site" description="Proton donor" evidence="11">
    <location>
        <position position="457"/>
    </location>
</feature>
<keyword evidence="8" id="KW-0159">Chromosome partition</keyword>
<evidence type="ECO:0000256" key="7">
    <source>
        <dbReference type="ARBA" id="ARBA00022801"/>
    </source>
</evidence>
<dbReference type="GO" id="GO:0005509">
    <property type="term" value="F:calcium ion binding"/>
    <property type="evidence" value="ECO:0007669"/>
    <property type="project" value="InterPro"/>
</dbReference>
<dbReference type="AlphaFoldDB" id="F0X885"/>
<dbReference type="SUPFAM" id="SSF160059">
    <property type="entry name" value="PriA/YqbF domain"/>
    <property type="match status" value="1"/>
</dbReference>
<feature type="region of interest" description="Disordered" evidence="14">
    <location>
        <begin position="773"/>
        <end position="815"/>
    </location>
</feature>
<dbReference type="OrthoDB" id="8118055at2759"/>
<dbReference type="SUPFAM" id="SSF48225">
    <property type="entry name" value="Seven-hairpin glycosidases"/>
    <property type="match status" value="1"/>
</dbReference>
<dbReference type="SUPFAM" id="SSF158573">
    <property type="entry name" value="GINS helical bundle-like"/>
    <property type="match status" value="1"/>
</dbReference>
<keyword evidence="6" id="KW-0235">DNA replication</keyword>
<dbReference type="GO" id="GO:0006260">
    <property type="term" value="P:DNA replication"/>
    <property type="evidence" value="ECO:0007669"/>
    <property type="project" value="UniProtKB-KW"/>
</dbReference>
<dbReference type="GO" id="GO:0004571">
    <property type="term" value="F:mannosyl-oligosaccharide 1,2-alpha-mannosidase activity"/>
    <property type="evidence" value="ECO:0007669"/>
    <property type="project" value="InterPro"/>
</dbReference>
<dbReference type="InterPro" id="IPR050749">
    <property type="entry name" value="Glycosyl_Hydrolase_47"/>
</dbReference>
<gene>
    <name evidence="17" type="ORF">CMQ_3448</name>
</gene>
<keyword evidence="18" id="KW-1185">Reference proteome</keyword>
<comment type="similarity">
    <text evidence="5">Belongs to the GINS2/PSF2 family.</text>
</comment>
<dbReference type="EMBL" id="GL629735">
    <property type="protein sequence ID" value="EFX05379.1"/>
    <property type="molecule type" value="Genomic_DNA"/>
</dbReference>
<dbReference type="InterPro" id="IPR056784">
    <property type="entry name" value="PSF2_N"/>
</dbReference>
<evidence type="ECO:0000259" key="16">
    <source>
        <dbReference type="Pfam" id="PF25005"/>
    </source>
</evidence>
<feature type="domain" description="GINS subunit" evidence="15">
    <location>
        <begin position="833"/>
        <end position="930"/>
    </location>
</feature>
<feature type="domain" description="DNA replication complex GINS protein PSF2 N-terminal" evidence="16">
    <location>
        <begin position="693"/>
        <end position="752"/>
    </location>
</feature>
<dbReference type="FunFam" id="3.40.5.50:FF:000001">
    <property type="entry name" value="DNA replication complex GINS protein PSF2"/>
    <property type="match status" value="1"/>
</dbReference>
<evidence type="ECO:0000256" key="14">
    <source>
        <dbReference type="SAM" id="MobiDB-lite"/>
    </source>
</evidence>
<keyword evidence="9" id="KW-1015">Disulfide bond</keyword>
<dbReference type="CDD" id="cd21694">
    <property type="entry name" value="GINS_B_Psf2"/>
    <property type="match status" value="1"/>
</dbReference>
<evidence type="ECO:0000256" key="1">
    <source>
        <dbReference type="ARBA" id="ARBA00001913"/>
    </source>
</evidence>
<dbReference type="PANTHER" id="PTHR11742">
    <property type="entry name" value="MANNOSYL-OLIGOSACCHARIDE ALPHA-1,2-MANNOSIDASE-RELATED"/>
    <property type="match status" value="1"/>
</dbReference>
<evidence type="ECO:0000256" key="10">
    <source>
        <dbReference type="ARBA" id="ARBA00023242"/>
    </source>
</evidence>
<feature type="active site" evidence="11">
    <location>
        <position position="527"/>
    </location>
</feature>
<evidence type="ECO:0000256" key="12">
    <source>
        <dbReference type="PIRSR" id="PIRSR601382-2"/>
    </source>
</evidence>
<organism evidence="18">
    <name type="scientific">Grosmannia clavigera (strain kw1407 / UAMH 11150)</name>
    <name type="common">Blue stain fungus</name>
    <name type="synonym">Graphiocladiella clavigera</name>
    <dbReference type="NCBI Taxonomy" id="655863"/>
    <lineage>
        <taxon>Eukaryota</taxon>
        <taxon>Fungi</taxon>
        <taxon>Dikarya</taxon>
        <taxon>Ascomycota</taxon>
        <taxon>Pezizomycotina</taxon>
        <taxon>Sordariomycetes</taxon>
        <taxon>Sordariomycetidae</taxon>
        <taxon>Ophiostomatales</taxon>
        <taxon>Ophiostomataceae</taxon>
        <taxon>Leptographium</taxon>
    </lineage>
</organism>
<dbReference type="InParanoid" id="F0X885"/>
<dbReference type="PRINTS" id="PR00747">
    <property type="entry name" value="GLYHDRLASE47"/>
</dbReference>
<dbReference type="GO" id="GO:0005975">
    <property type="term" value="P:carbohydrate metabolic process"/>
    <property type="evidence" value="ECO:0007669"/>
    <property type="project" value="InterPro"/>
</dbReference>
<reference evidence="17 18" key="1">
    <citation type="journal article" date="2011" name="Proc. Natl. Acad. Sci. U.S.A.">
        <title>Genome and transcriptome analyses of the mountain pine beetle-fungal symbiont Grosmannia clavigera, a lodgepole pine pathogen.</title>
        <authorList>
            <person name="DiGuistini S."/>
            <person name="Wang Y."/>
            <person name="Liao N.Y."/>
            <person name="Taylor G."/>
            <person name="Tanguay P."/>
            <person name="Feau N."/>
            <person name="Henrissat B."/>
            <person name="Chan S.K."/>
            <person name="Hesse-Orce U."/>
            <person name="Alamouti S.M."/>
            <person name="Tsui C.K.M."/>
            <person name="Docking R.T."/>
            <person name="Levasseur A."/>
            <person name="Haridas S."/>
            <person name="Robertson G."/>
            <person name="Birol I."/>
            <person name="Holt R.A."/>
            <person name="Marra M.A."/>
            <person name="Hamelin R.C."/>
            <person name="Hirst M."/>
            <person name="Jones S.J.M."/>
            <person name="Bohlmann J."/>
            <person name="Breuil C."/>
        </authorList>
    </citation>
    <scope>NUCLEOTIDE SEQUENCE [LARGE SCALE GENOMIC DNA]</scope>
    <source>
        <strain evidence="18">kw1407 / UAMH 11150</strain>
    </source>
</reference>
<feature type="binding site" evidence="12">
    <location>
        <position position="615"/>
    </location>
    <ligand>
        <name>Ca(2+)</name>
        <dbReference type="ChEBI" id="CHEBI:29108"/>
    </ligand>
</feature>
<evidence type="ECO:0000256" key="6">
    <source>
        <dbReference type="ARBA" id="ARBA00022705"/>
    </source>
</evidence>
<dbReference type="UniPathway" id="UPA00378"/>